<evidence type="ECO:0000313" key="2">
    <source>
        <dbReference type="Proteomes" id="UP000321051"/>
    </source>
</evidence>
<dbReference type="Pfam" id="PF07285">
    <property type="entry name" value="DUF1444"/>
    <property type="match status" value="1"/>
</dbReference>
<dbReference type="Proteomes" id="UP000321051">
    <property type="component" value="Unassembled WGS sequence"/>
</dbReference>
<protein>
    <submittedName>
        <fullName evidence="1">UPF0354 protein YtpQ</fullName>
    </submittedName>
</protein>
<comment type="caution">
    <text evidence="1">The sequence shown here is derived from an EMBL/GenBank/DDBJ whole genome shotgun (WGS) entry which is preliminary data.</text>
</comment>
<dbReference type="NCBIfam" id="NF010189">
    <property type="entry name" value="PRK13668.1"/>
    <property type="match status" value="1"/>
</dbReference>
<dbReference type="EMBL" id="BJUN01000016">
    <property type="protein sequence ID" value="GEK59563.1"/>
    <property type="molecule type" value="Genomic_DNA"/>
</dbReference>
<dbReference type="STRING" id="1371.GCA_900166605_01948"/>
<name>A0A510Y8S2_MARHA</name>
<evidence type="ECO:0000313" key="1">
    <source>
        <dbReference type="EMBL" id="GEK59563.1"/>
    </source>
</evidence>
<dbReference type="OrthoDB" id="154553at2"/>
<reference evidence="1 2" key="1">
    <citation type="submission" date="2019-07" db="EMBL/GenBank/DDBJ databases">
        <title>Whole genome shotgun sequence of Marinococcus halophilus NBRC 102359.</title>
        <authorList>
            <person name="Hosoyama A."/>
            <person name="Uohara A."/>
            <person name="Ohji S."/>
            <person name="Ichikawa N."/>
        </authorList>
    </citation>
    <scope>NUCLEOTIDE SEQUENCE [LARGE SCALE GENOMIC DNA]</scope>
    <source>
        <strain evidence="1 2">NBRC 102359</strain>
    </source>
</reference>
<sequence length="266" mass="30641">MEVRKLQRILRERLKDDESRTFKYDDEHSSLRVEHKQLKTGVDLDLSKWAAKYEREGEKAVEDVVHYIDTSFRAMERDVSLSGQESFIYPVIRSTSFPTETKEGKELVWDDHTAETRIFYALDMGEAYSLIEQETLEAEQIETENIRRAARNNLKTLEVPMKKDMVAGNTFYFINTNDGYDASRVLNEALLQSVAEDVQGDMAVAVPHNDVFIIADITNDAGYDVLGQMAFRFFNDGRVPITALPFMYENGEFEPIFILAKKRPKS</sequence>
<dbReference type="AlphaFoldDB" id="A0A510Y8S2"/>
<keyword evidence="2" id="KW-1185">Reference proteome</keyword>
<gene>
    <name evidence="1" type="primary">ytpQ</name>
    <name evidence="1" type="ORF">MHA01_24680</name>
</gene>
<dbReference type="InterPro" id="IPR010838">
    <property type="entry name" value="DUF1444"/>
</dbReference>
<dbReference type="PIRSF" id="PIRSF012562">
    <property type="entry name" value="UCP012562"/>
    <property type="match status" value="1"/>
</dbReference>
<organism evidence="1 2">
    <name type="scientific">Marinococcus halophilus</name>
    <dbReference type="NCBI Taxonomy" id="1371"/>
    <lineage>
        <taxon>Bacteria</taxon>
        <taxon>Bacillati</taxon>
        <taxon>Bacillota</taxon>
        <taxon>Bacilli</taxon>
        <taxon>Bacillales</taxon>
        <taxon>Bacillaceae</taxon>
        <taxon>Marinococcus</taxon>
    </lineage>
</organism>
<accession>A0A510Y8S2</accession>
<proteinExistence type="predicted"/>
<dbReference type="RefSeq" id="WP_094908821.1">
    <property type="nucleotide sequence ID" value="NZ_BJUN01000016.1"/>
</dbReference>